<dbReference type="EMBL" id="HBIV01000170">
    <property type="protein sequence ID" value="CAE0643289.1"/>
    <property type="molecule type" value="Transcribed_RNA"/>
</dbReference>
<evidence type="ECO:0000313" key="2">
    <source>
        <dbReference type="EMBL" id="CAE0643289.1"/>
    </source>
</evidence>
<sequence length="136" mass="14350">MTRGSTPHVKSENVSGKREKFVTKPVPKKIHPATRGFADLTGIKSLLTAYLGGSNKTKAVNQVLSDLEAQDTTNVLHCLKLGETKNPESSGPAGTPIEMKEETNNIEVEVASTVNLPTISSAPPVLEAGCVGLISK</sequence>
<name>A0A7S4DDD2_9EUKA</name>
<reference evidence="2" key="1">
    <citation type="submission" date="2021-01" db="EMBL/GenBank/DDBJ databases">
        <authorList>
            <person name="Corre E."/>
            <person name="Pelletier E."/>
            <person name="Niang G."/>
            <person name="Scheremetjew M."/>
            <person name="Finn R."/>
            <person name="Kale V."/>
            <person name="Holt S."/>
            <person name="Cochrane G."/>
            <person name="Meng A."/>
            <person name="Brown T."/>
            <person name="Cohen L."/>
        </authorList>
    </citation>
    <scope>NUCLEOTIDE SEQUENCE</scope>
    <source>
        <strain evidence="2">CCCM811</strain>
    </source>
</reference>
<feature type="region of interest" description="Disordered" evidence="1">
    <location>
        <begin position="1"/>
        <end position="20"/>
    </location>
</feature>
<proteinExistence type="predicted"/>
<accession>A0A7S4DDD2</accession>
<gene>
    <name evidence="2" type="ORF">LGLO00237_LOCUS128</name>
</gene>
<feature type="compositionally biased region" description="Basic and acidic residues" evidence="1">
    <location>
        <begin position="9"/>
        <end position="20"/>
    </location>
</feature>
<protein>
    <submittedName>
        <fullName evidence="2">Uncharacterized protein</fullName>
    </submittedName>
</protein>
<evidence type="ECO:0000256" key="1">
    <source>
        <dbReference type="SAM" id="MobiDB-lite"/>
    </source>
</evidence>
<dbReference type="AlphaFoldDB" id="A0A7S4DDD2"/>
<organism evidence="2">
    <name type="scientific">Lotharella globosa</name>
    <dbReference type="NCBI Taxonomy" id="91324"/>
    <lineage>
        <taxon>Eukaryota</taxon>
        <taxon>Sar</taxon>
        <taxon>Rhizaria</taxon>
        <taxon>Cercozoa</taxon>
        <taxon>Chlorarachniophyceae</taxon>
        <taxon>Lotharella</taxon>
    </lineage>
</organism>